<accession>I4ETF9</accession>
<reference evidence="3 4" key="1">
    <citation type="journal article" date="2012" name="J. Bacteriol.">
        <title>Genome Sequence of Radiation-Resistant Modestobacter marinus Strain BC501, a Representative Actinobacterium That Thrives on Calcareous Stone Surfaces.</title>
        <authorList>
            <person name="Normand P."/>
            <person name="Gury J."/>
            <person name="Pujic P."/>
            <person name="Chouaia B."/>
            <person name="Crotti E."/>
            <person name="Brusetti L."/>
            <person name="Daffonchio D."/>
            <person name="Vacherie B."/>
            <person name="Barbe V."/>
            <person name="Medigue C."/>
            <person name="Calteau A."/>
            <person name="Ghodhbane-Gtari F."/>
            <person name="Essoussi I."/>
            <person name="Nouioui I."/>
            <person name="Abbassi-Ghozzi I."/>
            <person name="Gtari M."/>
        </authorList>
    </citation>
    <scope>NUCLEOTIDE SEQUENCE [LARGE SCALE GENOMIC DNA]</scope>
    <source>
        <strain evidence="4">BC 501</strain>
    </source>
</reference>
<feature type="region of interest" description="Disordered" evidence="1">
    <location>
        <begin position="1"/>
        <end position="23"/>
    </location>
</feature>
<feature type="compositionally biased region" description="Low complexity" evidence="1">
    <location>
        <begin position="57"/>
        <end position="69"/>
    </location>
</feature>
<dbReference type="PATRIC" id="fig|477641.3.peg.1155"/>
<name>I4ETF9_MODI5</name>
<keyword evidence="2" id="KW-1133">Transmembrane helix</keyword>
<protein>
    <recommendedName>
        <fullName evidence="5">PepSY domain-containing protein</fullName>
    </recommendedName>
</protein>
<feature type="region of interest" description="Disordered" evidence="1">
    <location>
        <begin position="48"/>
        <end position="87"/>
    </location>
</feature>
<evidence type="ECO:0000256" key="2">
    <source>
        <dbReference type="SAM" id="Phobius"/>
    </source>
</evidence>
<proteinExistence type="predicted"/>
<evidence type="ECO:0000313" key="4">
    <source>
        <dbReference type="Proteomes" id="UP000006461"/>
    </source>
</evidence>
<keyword evidence="2" id="KW-0812">Transmembrane</keyword>
<dbReference type="OrthoDB" id="4947672at2"/>
<sequence>MDESEQHAGPQAQPPSHRRRRWITSGALVGTGLLAGVIVAGTLAANAAGGGSPLPAEPAAATSTEASPADPDSDLPGHGWRDWWHGDDAGVSDDTAAKVEDAVLAQYPDATIWWIRSDPDGGYDAYLDTADGTDLAVHLDDAFAITGTEELPDAHGHDGDGHGWAGQGRAGHGWAGHSWDGACGNDSQASVPDDAAAEVRDAVLVAYPDASIWWVRSDDDGGYHAYLDTADGTDLAVHLDAAYAITGTDELPDAHDRWGHGRDAVSDETAAQVEGAVLAQYPGATVPWIWADTDDGGYHALVLTAEDDGVVVHLDDAFAITETESVPGC</sequence>
<dbReference type="Gene3D" id="3.30.505.20">
    <property type="match status" value="3"/>
</dbReference>
<dbReference type="STRING" id="477641.MODMU_1222"/>
<evidence type="ECO:0000313" key="3">
    <source>
        <dbReference type="EMBL" id="CCH86672.1"/>
    </source>
</evidence>
<evidence type="ECO:0000256" key="1">
    <source>
        <dbReference type="SAM" id="MobiDB-lite"/>
    </source>
</evidence>
<keyword evidence="2" id="KW-0472">Membrane</keyword>
<keyword evidence="4" id="KW-1185">Reference proteome</keyword>
<dbReference type="KEGG" id="mmar:MODMU_1222"/>
<dbReference type="Proteomes" id="UP000006461">
    <property type="component" value="Chromosome"/>
</dbReference>
<organism evidence="3 4">
    <name type="scientific">Modestobacter italicus (strain DSM 44449 / CECT 9708 / BC 501)</name>
    <dbReference type="NCBI Taxonomy" id="2732864"/>
    <lineage>
        <taxon>Bacteria</taxon>
        <taxon>Bacillati</taxon>
        <taxon>Actinomycetota</taxon>
        <taxon>Actinomycetes</taxon>
        <taxon>Geodermatophilales</taxon>
        <taxon>Geodermatophilaceae</taxon>
        <taxon>Modestobacter</taxon>
    </lineage>
</organism>
<dbReference type="AlphaFoldDB" id="I4ETF9"/>
<dbReference type="EMBL" id="FO203431">
    <property type="protein sequence ID" value="CCH86672.1"/>
    <property type="molecule type" value="Genomic_DNA"/>
</dbReference>
<dbReference type="HOGENOM" id="CLU_844164_0_0_11"/>
<evidence type="ECO:0008006" key="5">
    <source>
        <dbReference type="Google" id="ProtNLM"/>
    </source>
</evidence>
<gene>
    <name evidence="3" type="ordered locus">MODMU_1222</name>
</gene>
<feature type="transmembrane region" description="Helical" evidence="2">
    <location>
        <begin position="22"/>
        <end position="45"/>
    </location>
</feature>